<name>A0AAN8RT97_9PEZI</name>
<feature type="region of interest" description="Disordered" evidence="1">
    <location>
        <begin position="54"/>
        <end position="88"/>
    </location>
</feature>
<feature type="compositionally biased region" description="Basic residues" evidence="1">
    <location>
        <begin position="181"/>
        <end position="191"/>
    </location>
</feature>
<feature type="region of interest" description="Disordered" evidence="1">
    <location>
        <begin position="169"/>
        <end position="230"/>
    </location>
</feature>
<feature type="region of interest" description="Disordered" evidence="1">
    <location>
        <begin position="318"/>
        <end position="345"/>
    </location>
</feature>
<feature type="compositionally biased region" description="Low complexity" evidence="1">
    <location>
        <begin position="325"/>
        <end position="337"/>
    </location>
</feature>
<reference evidence="2 3" key="1">
    <citation type="submission" date="2019-10" db="EMBL/GenBank/DDBJ databases">
        <authorList>
            <person name="Palmer J.M."/>
        </authorList>
    </citation>
    <scope>NUCLEOTIDE SEQUENCE [LARGE SCALE GENOMIC DNA]</scope>
    <source>
        <strain evidence="2 3">TWF506</strain>
    </source>
</reference>
<evidence type="ECO:0000313" key="2">
    <source>
        <dbReference type="EMBL" id="KAK6497212.1"/>
    </source>
</evidence>
<comment type="caution">
    <text evidence="2">The sequence shown here is derived from an EMBL/GenBank/DDBJ whole genome shotgun (WGS) entry which is preliminary data.</text>
</comment>
<dbReference type="EMBL" id="JAVHJM010000015">
    <property type="protein sequence ID" value="KAK6497212.1"/>
    <property type="molecule type" value="Genomic_DNA"/>
</dbReference>
<dbReference type="AlphaFoldDB" id="A0AAN8RT97"/>
<protein>
    <recommendedName>
        <fullName evidence="4">F-box domain-containing protein</fullName>
    </recommendedName>
</protein>
<dbReference type="Proteomes" id="UP001307849">
    <property type="component" value="Unassembled WGS sequence"/>
</dbReference>
<feature type="compositionally biased region" description="Low complexity" evidence="1">
    <location>
        <begin position="54"/>
        <end position="83"/>
    </location>
</feature>
<gene>
    <name evidence="2" type="ORF">TWF506_004687</name>
</gene>
<proteinExistence type="predicted"/>
<organism evidence="2 3">
    <name type="scientific">Arthrobotrys conoides</name>
    <dbReference type="NCBI Taxonomy" id="74498"/>
    <lineage>
        <taxon>Eukaryota</taxon>
        <taxon>Fungi</taxon>
        <taxon>Dikarya</taxon>
        <taxon>Ascomycota</taxon>
        <taxon>Pezizomycotina</taxon>
        <taxon>Orbiliomycetes</taxon>
        <taxon>Orbiliales</taxon>
        <taxon>Orbiliaceae</taxon>
        <taxon>Arthrobotrys</taxon>
    </lineage>
</organism>
<accession>A0AAN8RT97</accession>
<sequence length="443" mass="50142">MRKVIMARYTMEPYTPPPKSVITTKPLSKIERLEEKAINAVRRIKRIRIITSSSSSSSSSSNIAKKSNLQNPTSSTHIPPSTSSRRDIPSHLKNLVHRRQKSSSSSSSSTSPTNTAAHKVLFVPELLEVILTYVPSLQVLTSIRQVHPFFKDLVHTSPVLAWQTWTSKSSTPPRRILSRDSHHHNHNHNHNHTTPPTSGLGLYTISNSTEKPSTSHSRNPPSTRTTTATAANSTRELEICTLLLPILSKWWKTIARNTANYRFFQVDSCVYNRFFPPDLLKSINFTRPAIHIDDLILSFTSTYAFLSYGCTHNITLEDQNRDHNNNPSSPSSSSQQSDIEDDEILPSCTKPTCSEDLILQQQQQQDMSVTIEKLLRMMWIPLSETLRRSRDEKFLKLSGLKYTRTMTVTVKARDGMNGGEERGVVELNLECMEPYDVGIERLF</sequence>
<evidence type="ECO:0000256" key="1">
    <source>
        <dbReference type="SAM" id="MobiDB-lite"/>
    </source>
</evidence>
<evidence type="ECO:0000313" key="3">
    <source>
        <dbReference type="Proteomes" id="UP001307849"/>
    </source>
</evidence>
<evidence type="ECO:0008006" key="4">
    <source>
        <dbReference type="Google" id="ProtNLM"/>
    </source>
</evidence>
<feature type="compositionally biased region" description="Low complexity" evidence="1">
    <location>
        <begin position="212"/>
        <end position="230"/>
    </location>
</feature>
<keyword evidence="3" id="KW-1185">Reference proteome</keyword>